<dbReference type="FunFam" id="4.10.410.60:FF:000001">
    <property type="entry name" value="50S ribosomal protein L35"/>
    <property type="match status" value="1"/>
</dbReference>
<dbReference type="InterPro" id="IPR021137">
    <property type="entry name" value="Ribosomal_bL35-like"/>
</dbReference>
<sequence length="67" mass="7793">MAKVKLKTNRSARKRFKVTATGKIKRWRSGGAHYNTKKSPGRKRRLRKATCVKENMIDHVKDLLRVS</sequence>
<dbReference type="PRINTS" id="PR00064">
    <property type="entry name" value="RIBOSOMALL35"/>
</dbReference>
<comment type="similarity">
    <text evidence="1 5 6">Belongs to the bacterial ribosomal protein bL35 family.</text>
</comment>
<dbReference type="HAMAP" id="MF_00514">
    <property type="entry name" value="Ribosomal_bL35"/>
    <property type="match status" value="1"/>
</dbReference>
<keyword evidence="2 5" id="KW-0689">Ribosomal protein</keyword>
<evidence type="ECO:0000256" key="4">
    <source>
        <dbReference type="ARBA" id="ARBA00071664"/>
    </source>
</evidence>
<organism evidence="7">
    <name type="scientific">Aquifex aeolicus</name>
    <dbReference type="NCBI Taxonomy" id="63363"/>
    <lineage>
        <taxon>Bacteria</taxon>
        <taxon>Pseudomonadati</taxon>
        <taxon>Aquificota</taxon>
        <taxon>Aquificia</taxon>
        <taxon>Aquificales</taxon>
        <taxon>Aquificaceae</taxon>
        <taxon>Aquifex</taxon>
    </lineage>
</organism>
<dbReference type="NCBIfam" id="TIGR00001">
    <property type="entry name" value="rpmI_bact"/>
    <property type="match status" value="1"/>
</dbReference>
<evidence type="ECO:0000256" key="3">
    <source>
        <dbReference type="ARBA" id="ARBA00023274"/>
    </source>
</evidence>
<accession>A0A7C5L2W2</accession>
<dbReference type="PANTHER" id="PTHR33343">
    <property type="entry name" value="54S RIBOSOMAL PROTEIN BL35M"/>
    <property type="match status" value="1"/>
</dbReference>
<dbReference type="GO" id="GO:0022625">
    <property type="term" value="C:cytosolic large ribosomal subunit"/>
    <property type="evidence" value="ECO:0007669"/>
    <property type="project" value="TreeGrafter"/>
</dbReference>
<dbReference type="Proteomes" id="UP000885792">
    <property type="component" value="Unassembled WGS sequence"/>
</dbReference>
<evidence type="ECO:0000256" key="6">
    <source>
        <dbReference type="RuleBase" id="RU000568"/>
    </source>
</evidence>
<keyword evidence="3 5" id="KW-0687">Ribonucleoprotein</keyword>
<dbReference type="AlphaFoldDB" id="A0A7C5L2W2"/>
<reference evidence="7" key="1">
    <citation type="journal article" date="2020" name="mSystems">
        <title>Genome- and Community-Level Interaction Insights into Carbon Utilization and Element Cycling Functions of Hydrothermarchaeota in Hydrothermal Sediment.</title>
        <authorList>
            <person name="Zhou Z."/>
            <person name="Liu Y."/>
            <person name="Xu W."/>
            <person name="Pan J."/>
            <person name="Luo Z.H."/>
            <person name="Li M."/>
        </authorList>
    </citation>
    <scope>NUCLEOTIDE SEQUENCE [LARGE SCALE GENOMIC DNA]</scope>
    <source>
        <strain evidence="7">HyVt-501</strain>
    </source>
</reference>
<dbReference type="PANTHER" id="PTHR33343:SF1">
    <property type="entry name" value="LARGE RIBOSOMAL SUBUNIT PROTEIN BL35M"/>
    <property type="match status" value="1"/>
</dbReference>
<dbReference type="GO" id="GO:0003735">
    <property type="term" value="F:structural constituent of ribosome"/>
    <property type="evidence" value="ECO:0007669"/>
    <property type="project" value="InterPro"/>
</dbReference>
<dbReference type="InterPro" id="IPR001706">
    <property type="entry name" value="Ribosomal_bL35"/>
</dbReference>
<dbReference type="Gene3D" id="4.10.410.60">
    <property type="match status" value="1"/>
</dbReference>
<dbReference type="EMBL" id="DRNB01000194">
    <property type="protein sequence ID" value="HHJ64324.1"/>
    <property type="molecule type" value="Genomic_DNA"/>
</dbReference>
<dbReference type="InterPro" id="IPR018265">
    <property type="entry name" value="Ribosomal_bL35_CS"/>
</dbReference>
<dbReference type="InterPro" id="IPR037229">
    <property type="entry name" value="Ribosomal_bL35_sf"/>
</dbReference>
<dbReference type="PROSITE" id="PS00936">
    <property type="entry name" value="RIBOSOMAL_L35"/>
    <property type="match status" value="1"/>
</dbReference>
<proteinExistence type="inferred from homology"/>
<evidence type="ECO:0000313" key="7">
    <source>
        <dbReference type="EMBL" id="HHJ64324.1"/>
    </source>
</evidence>
<dbReference type="GO" id="GO:0006412">
    <property type="term" value="P:translation"/>
    <property type="evidence" value="ECO:0007669"/>
    <property type="project" value="UniProtKB-UniRule"/>
</dbReference>
<comment type="caution">
    <text evidence="7">The sequence shown here is derived from an EMBL/GenBank/DDBJ whole genome shotgun (WGS) entry which is preliminary data.</text>
</comment>
<evidence type="ECO:0000256" key="1">
    <source>
        <dbReference type="ARBA" id="ARBA00006598"/>
    </source>
</evidence>
<name>A0A7C5L2W2_AQUAO</name>
<dbReference type="SUPFAM" id="SSF143034">
    <property type="entry name" value="L35p-like"/>
    <property type="match status" value="1"/>
</dbReference>
<protein>
    <recommendedName>
        <fullName evidence="4 5">Large ribosomal subunit protein bL35</fullName>
    </recommendedName>
</protein>
<evidence type="ECO:0000256" key="5">
    <source>
        <dbReference type="HAMAP-Rule" id="MF_00514"/>
    </source>
</evidence>
<gene>
    <name evidence="5 7" type="primary">rpmI</name>
    <name evidence="7" type="ORF">ENJ61_05380</name>
</gene>
<dbReference type="Pfam" id="PF01632">
    <property type="entry name" value="Ribosomal_L35p"/>
    <property type="match status" value="1"/>
</dbReference>
<evidence type="ECO:0000256" key="2">
    <source>
        <dbReference type="ARBA" id="ARBA00022980"/>
    </source>
</evidence>